<comment type="caution">
    <text evidence="3">The sequence shown here is derived from an EMBL/GenBank/DDBJ whole genome shotgun (WGS) entry which is preliminary data.</text>
</comment>
<reference evidence="3 4" key="1">
    <citation type="submission" date="2019-10" db="EMBL/GenBank/DDBJ databases">
        <title>Alcanivorax sp.PA15-N-34 draft genome sequence.</title>
        <authorList>
            <person name="Liao X."/>
            <person name="Shao Z."/>
        </authorList>
    </citation>
    <scope>NUCLEOTIDE SEQUENCE [LARGE SCALE GENOMIC DNA]</scope>
    <source>
        <strain evidence="3 4">PA15-N-34</strain>
    </source>
</reference>
<name>A0A6N7LVT5_9GAMM</name>
<dbReference type="InterPro" id="IPR006626">
    <property type="entry name" value="PbH1"/>
</dbReference>
<feature type="signal peptide" evidence="1">
    <location>
        <begin position="1"/>
        <end position="27"/>
    </location>
</feature>
<dbReference type="NCBIfam" id="TIGR03805">
    <property type="entry name" value="beta_helix_1"/>
    <property type="match status" value="1"/>
</dbReference>
<evidence type="ECO:0000259" key="2">
    <source>
        <dbReference type="Pfam" id="PF13229"/>
    </source>
</evidence>
<accession>A0A6N7LVT5</accession>
<dbReference type="AlphaFoldDB" id="A0A6N7LVT5"/>
<dbReference type="InterPro" id="IPR011050">
    <property type="entry name" value="Pectin_lyase_fold/virulence"/>
</dbReference>
<evidence type="ECO:0000313" key="4">
    <source>
        <dbReference type="Proteomes" id="UP000469421"/>
    </source>
</evidence>
<dbReference type="NCBIfam" id="TIGR03804">
    <property type="entry name" value="para_beta_helix"/>
    <property type="match status" value="1"/>
</dbReference>
<gene>
    <name evidence="3" type="ORF">GFN93_08535</name>
</gene>
<dbReference type="PROSITE" id="PS51257">
    <property type="entry name" value="PROKAR_LIPOPROTEIN"/>
    <property type="match status" value="1"/>
</dbReference>
<dbReference type="Pfam" id="PF13229">
    <property type="entry name" value="Beta_helix"/>
    <property type="match status" value="1"/>
</dbReference>
<organism evidence="3 4">
    <name type="scientific">Alcanivorax sediminis</name>
    <dbReference type="NCBI Taxonomy" id="2663008"/>
    <lineage>
        <taxon>Bacteria</taxon>
        <taxon>Pseudomonadati</taxon>
        <taxon>Pseudomonadota</taxon>
        <taxon>Gammaproteobacteria</taxon>
        <taxon>Oceanospirillales</taxon>
        <taxon>Alcanivoracaceae</taxon>
        <taxon>Alcanivorax</taxon>
    </lineage>
</organism>
<feature type="domain" description="Right handed beta helix" evidence="2">
    <location>
        <begin position="132"/>
        <end position="270"/>
    </location>
</feature>
<evidence type="ECO:0000313" key="3">
    <source>
        <dbReference type="EMBL" id="MQX53294.1"/>
    </source>
</evidence>
<dbReference type="SUPFAM" id="SSF51126">
    <property type="entry name" value="Pectin lyase-like"/>
    <property type="match status" value="1"/>
</dbReference>
<evidence type="ECO:0000256" key="1">
    <source>
        <dbReference type="SAM" id="SignalP"/>
    </source>
</evidence>
<dbReference type="InterPro" id="IPR022441">
    <property type="entry name" value="Para_beta_helix_rpt-2"/>
</dbReference>
<dbReference type="SMART" id="SM00710">
    <property type="entry name" value="PbH1"/>
    <property type="match status" value="6"/>
</dbReference>
<dbReference type="InterPro" id="IPR022442">
    <property type="entry name" value="SO_2930-like_dom"/>
</dbReference>
<keyword evidence="4" id="KW-1185">Reference proteome</keyword>
<dbReference type="InterPro" id="IPR039448">
    <property type="entry name" value="Beta_helix"/>
</dbReference>
<dbReference type="Gene3D" id="2.160.20.10">
    <property type="entry name" value="Single-stranded right-handed beta-helix, Pectin lyase-like"/>
    <property type="match status" value="1"/>
</dbReference>
<proteinExistence type="predicted"/>
<feature type="chain" id="PRO_5027082647" description="Right handed beta helix domain-containing protein" evidence="1">
    <location>
        <begin position="28"/>
        <end position="543"/>
    </location>
</feature>
<dbReference type="EMBL" id="WIRE01000001">
    <property type="protein sequence ID" value="MQX53294.1"/>
    <property type="molecule type" value="Genomic_DNA"/>
</dbReference>
<dbReference type="RefSeq" id="WP_153500547.1">
    <property type="nucleotide sequence ID" value="NZ_WIRE01000001.1"/>
</dbReference>
<sequence>MKKNRISRKTLPAFALGLLSSSLILSGCVEVNDGDEVTYTKSSGSSPSSGNSGTSETCDAGASTSGYVFPCDAIFVAPDAQNGDDITEALLVALFELPENAVVVLPQGEFTVSETITVTSASGVVLTGYGINDTKLDFSNSTGDDSIRFEGGTNLTIRDFGVYESNKNAIKVTNASGVHFAYTATVWEGPLESDNGAYGLYPLQSQNVLLEHNYAAGSADAGIYVGQSRNVVIRDNVAVRNVAGIEVENTLNADVYNNMATGNTAGILVFDLPGLTNAYGGNIRVFSNRAYANNAPNVGAGAVGIAPPGTGILVFATSDVEIYNNDITDNETTALAIASYLLADDDLANYPSKYGQAMTNGWTPLVRNVYAHNNFIARNGSNPQGTLLVDIINGYTSPYNDSGMPQVFPAILYDGVGELLANAGLLADFQAFIPEGSQAEADGVSYLPYGQEDQICANNNVNGNPSPSYDDVNTGQVYGTDANDPENWNADFTAPAPRLLIEPMIGSSLLNCAHNRLPPSTASINGVAFGCTGDDLSEAACAL</sequence>
<dbReference type="InterPro" id="IPR012334">
    <property type="entry name" value="Pectin_lyas_fold"/>
</dbReference>
<protein>
    <recommendedName>
        <fullName evidence="2">Right handed beta helix domain-containing protein</fullName>
    </recommendedName>
</protein>
<keyword evidence="1" id="KW-0732">Signal</keyword>
<dbReference type="Proteomes" id="UP000469421">
    <property type="component" value="Unassembled WGS sequence"/>
</dbReference>